<proteinExistence type="predicted"/>
<accession>A0A0C3GDU0</accession>
<evidence type="ECO:0000313" key="6">
    <source>
        <dbReference type="EMBL" id="KIM94325.1"/>
    </source>
</evidence>
<feature type="transmembrane region" description="Helical" evidence="5">
    <location>
        <begin position="99"/>
        <end position="122"/>
    </location>
</feature>
<name>A0A0C3GDU0_OIDMZ</name>
<dbReference type="PANTHER" id="PTHR31465">
    <property type="entry name" value="PROTEIN RTA1-RELATED"/>
    <property type="match status" value="1"/>
</dbReference>
<dbReference type="HOGENOM" id="CLU_033465_5_0_1"/>
<keyword evidence="3 5" id="KW-1133">Transmembrane helix</keyword>
<protein>
    <recommendedName>
        <fullName evidence="8">RTA1 like protein</fullName>
    </recommendedName>
</protein>
<evidence type="ECO:0000256" key="4">
    <source>
        <dbReference type="ARBA" id="ARBA00023136"/>
    </source>
</evidence>
<feature type="transmembrane region" description="Helical" evidence="5">
    <location>
        <begin position="57"/>
        <end position="79"/>
    </location>
</feature>
<keyword evidence="2 5" id="KW-0812">Transmembrane</keyword>
<evidence type="ECO:0000256" key="3">
    <source>
        <dbReference type="ARBA" id="ARBA00022989"/>
    </source>
</evidence>
<keyword evidence="4 5" id="KW-0472">Membrane</keyword>
<reference evidence="6 7" key="1">
    <citation type="submission" date="2014-04" db="EMBL/GenBank/DDBJ databases">
        <authorList>
            <consortium name="DOE Joint Genome Institute"/>
            <person name="Kuo A."/>
            <person name="Martino E."/>
            <person name="Perotto S."/>
            <person name="Kohler A."/>
            <person name="Nagy L.G."/>
            <person name="Floudas D."/>
            <person name="Copeland A."/>
            <person name="Barry K.W."/>
            <person name="Cichocki N."/>
            <person name="Veneault-Fourrey C."/>
            <person name="LaButti K."/>
            <person name="Lindquist E.A."/>
            <person name="Lipzen A."/>
            <person name="Lundell T."/>
            <person name="Morin E."/>
            <person name="Murat C."/>
            <person name="Sun H."/>
            <person name="Tunlid A."/>
            <person name="Henrissat B."/>
            <person name="Grigoriev I.V."/>
            <person name="Hibbett D.S."/>
            <person name="Martin F."/>
            <person name="Nordberg H.P."/>
            <person name="Cantor M.N."/>
            <person name="Hua S.X."/>
        </authorList>
    </citation>
    <scope>NUCLEOTIDE SEQUENCE [LARGE SCALE GENOMIC DNA]</scope>
    <source>
        <strain evidence="6 7">Zn</strain>
    </source>
</reference>
<dbReference type="PANTHER" id="PTHR31465:SF35">
    <property type="entry name" value="RTA1 DOMAIN PROTEIN-RELATED"/>
    <property type="match status" value="1"/>
</dbReference>
<evidence type="ECO:0000256" key="1">
    <source>
        <dbReference type="ARBA" id="ARBA00004141"/>
    </source>
</evidence>
<dbReference type="STRING" id="913774.A0A0C3GDU0"/>
<sequence length="160" mass="17793">MVLGRLITFACAESLSPIRTNWLTKIFVSGDVLSFCMQGIGGSMLSRSSSRNLGEKIIIIGLVLQILFFGVFMVTSAVFHQRLAVNPTAVSIMAPWQKYMFALYAVSALILVRSIFRIAEFAEGQGGALQKSEVYLYVFDAILMLLVMFTQLVRGRLDRL</sequence>
<gene>
    <name evidence="6" type="ORF">OIDMADRAFT_45747</name>
</gene>
<dbReference type="Proteomes" id="UP000054321">
    <property type="component" value="Unassembled WGS sequence"/>
</dbReference>
<dbReference type="OrthoDB" id="3358017at2759"/>
<keyword evidence="7" id="KW-1185">Reference proteome</keyword>
<dbReference type="InterPro" id="IPR007568">
    <property type="entry name" value="RTA1"/>
</dbReference>
<dbReference type="EMBL" id="KN832890">
    <property type="protein sequence ID" value="KIM94325.1"/>
    <property type="molecule type" value="Genomic_DNA"/>
</dbReference>
<dbReference type="GO" id="GO:0016020">
    <property type="term" value="C:membrane"/>
    <property type="evidence" value="ECO:0007669"/>
    <property type="project" value="UniProtKB-SubCell"/>
</dbReference>
<organism evidence="6 7">
    <name type="scientific">Oidiodendron maius (strain Zn)</name>
    <dbReference type="NCBI Taxonomy" id="913774"/>
    <lineage>
        <taxon>Eukaryota</taxon>
        <taxon>Fungi</taxon>
        <taxon>Dikarya</taxon>
        <taxon>Ascomycota</taxon>
        <taxon>Pezizomycotina</taxon>
        <taxon>Leotiomycetes</taxon>
        <taxon>Leotiomycetes incertae sedis</taxon>
        <taxon>Myxotrichaceae</taxon>
        <taxon>Oidiodendron</taxon>
    </lineage>
</organism>
<dbReference type="Pfam" id="PF04479">
    <property type="entry name" value="RTA1"/>
    <property type="match status" value="1"/>
</dbReference>
<evidence type="ECO:0000256" key="2">
    <source>
        <dbReference type="ARBA" id="ARBA00022692"/>
    </source>
</evidence>
<reference evidence="7" key="2">
    <citation type="submission" date="2015-01" db="EMBL/GenBank/DDBJ databases">
        <title>Evolutionary Origins and Diversification of the Mycorrhizal Mutualists.</title>
        <authorList>
            <consortium name="DOE Joint Genome Institute"/>
            <consortium name="Mycorrhizal Genomics Consortium"/>
            <person name="Kohler A."/>
            <person name="Kuo A."/>
            <person name="Nagy L.G."/>
            <person name="Floudas D."/>
            <person name="Copeland A."/>
            <person name="Barry K.W."/>
            <person name="Cichocki N."/>
            <person name="Veneault-Fourrey C."/>
            <person name="LaButti K."/>
            <person name="Lindquist E.A."/>
            <person name="Lipzen A."/>
            <person name="Lundell T."/>
            <person name="Morin E."/>
            <person name="Murat C."/>
            <person name="Riley R."/>
            <person name="Ohm R."/>
            <person name="Sun H."/>
            <person name="Tunlid A."/>
            <person name="Henrissat B."/>
            <person name="Grigoriev I.V."/>
            <person name="Hibbett D.S."/>
            <person name="Martin F."/>
        </authorList>
    </citation>
    <scope>NUCLEOTIDE SEQUENCE [LARGE SCALE GENOMIC DNA]</scope>
    <source>
        <strain evidence="7">Zn</strain>
    </source>
</reference>
<evidence type="ECO:0000313" key="7">
    <source>
        <dbReference type="Proteomes" id="UP000054321"/>
    </source>
</evidence>
<comment type="subcellular location">
    <subcellularLocation>
        <location evidence="1">Membrane</location>
        <topology evidence="1">Multi-pass membrane protein</topology>
    </subcellularLocation>
</comment>
<evidence type="ECO:0000256" key="5">
    <source>
        <dbReference type="SAM" id="Phobius"/>
    </source>
</evidence>
<feature type="transmembrane region" description="Helical" evidence="5">
    <location>
        <begin position="134"/>
        <end position="153"/>
    </location>
</feature>
<dbReference type="InParanoid" id="A0A0C3GDU0"/>
<evidence type="ECO:0008006" key="8">
    <source>
        <dbReference type="Google" id="ProtNLM"/>
    </source>
</evidence>
<dbReference type="AlphaFoldDB" id="A0A0C3GDU0"/>